<dbReference type="CDD" id="cd11308">
    <property type="entry name" value="Peptidase_M14NE-CP-C_like"/>
    <property type="match status" value="1"/>
</dbReference>
<dbReference type="InterPro" id="IPR050753">
    <property type="entry name" value="Peptidase_M14_domain"/>
</dbReference>
<dbReference type="InterPro" id="IPR057246">
    <property type="entry name" value="CARBOXYPEPT_ZN_1"/>
</dbReference>
<dbReference type="PANTHER" id="PTHR11532">
    <property type="entry name" value="PROTEASE M14 CARBOXYPEPTIDASE"/>
    <property type="match status" value="1"/>
</dbReference>
<dbReference type="Pfam" id="PF13620">
    <property type="entry name" value="CarboxypepD_reg"/>
    <property type="match status" value="1"/>
</dbReference>
<dbReference type="Gene3D" id="2.60.40.1120">
    <property type="entry name" value="Carboxypeptidase-like, regulatory domain"/>
    <property type="match status" value="1"/>
</dbReference>
<keyword evidence="5" id="KW-0378">Hydrolase</keyword>
<evidence type="ECO:0000256" key="6">
    <source>
        <dbReference type="ARBA" id="ARBA00022833"/>
    </source>
</evidence>
<comment type="similarity">
    <text evidence="2 8">Belongs to the peptidase M14 family.</text>
</comment>
<keyword evidence="9" id="KW-0732">Signal</keyword>
<dbReference type="Gene3D" id="3.40.630.10">
    <property type="entry name" value="Zn peptidases"/>
    <property type="match status" value="1"/>
</dbReference>
<dbReference type="PROSITE" id="PS00133">
    <property type="entry name" value="CARBOXYPEPT_ZN_2"/>
    <property type="match status" value="1"/>
</dbReference>
<feature type="signal peptide" evidence="9">
    <location>
        <begin position="1"/>
        <end position="19"/>
    </location>
</feature>
<protein>
    <submittedName>
        <fullName evidence="12">Carboxypeptidase M-like</fullName>
    </submittedName>
</protein>
<feature type="active site" description="Proton donor/acceptor" evidence="8">
    <location>
        <position position="293"/>
    </location>
</feature>
<keyword evidence="4" id="KW-0479">Metal-binding</keyword>
<dbReference type="InterPro" id="IPR008969">
    <property type="entry name" value="CarboxyPept-like_regulatory"/>
</dbReference>
<evidence type="ECO:0000259" key="10">
    <source>
        <dbReference type="PROSITE" id="PS52035"/>
    </source>
</evidence>
<keyword evidence="3" id="KW-0645">Protease</keyword>
<evidence type="ECO:0000313" key="11">
    <source>
        <dbReference type="Proteomes" id="UP000694865"/>
    </source>
</evidence>
<keyword evidence="7" id="KW-0325">Glycoprotein</keyword>
<keyword evidence="6" id="KW-0862">Zinc</keyword>
<accession>A0ABM0MN36</accession>
<sequence>MAALHTPLVIAFLLHLTAGELQVDFVYHHYDNMVDLLQALHLRYYNLTELYSIGRSVEGRKLWVLAISGHEAWKHNILKPEVNYIGNIHGNEAIGRELLLHFASYLLSKYDVDEDITKLLDTTRLHILPSLNPDGFEISTEGECHLGIGRFNKNRFDLNRNFPDMVEINNFPIQPETRAYMTWSRRIPFVLSANFHGGALLAVYPYSNLQPEEKAEDFSQYSAAPDDDIFRNISLLYSYTHPRMSNRSENSCDGKFTSGFEDGIANAASWYSSRGVIQDYTYVYHSCIQITIEVSCCKYPPENEIEGYWNENKDAMLEYIKQVHRGIKGMVVDQNGHVIPYARITVDDRPNYFNTTVDGEYFRILLPGQYLIQAAADGYSTESTIVFISEHARDALVYNFTLTSAVDASQAPSSIINLPCVVVCSLFLITHYRDV</sequence>
<evidence type="ECO:0000313" key="12">
    <source>
        <dbReference type="RefSeq" id="XP_006821427.1"/>
    </source>
</evidence>
<evidence type="ECO:0000256" key="7">
    <source>
        <dbReference type="ARBA" id="ARBA00023180"/>
    </source>
</evidence>
<dbReference type="SUPFAM" id="SSF49464">
    <property type="entry name" value="Carboxypeptidase regulatory domain-like"/>
    <property type="match status" value="1"/>
</dbReference>
<evidence type="ECO:0000256" key="5">
    <source>
        <dbReference type="ARBA" id="ARBA00022801"/>
    </source>
</evidence>
<dbReference type="RefSeq" id="XP_006821427.1">
    <property type="nucleotide sequence ID" value="XM_006821364.1"/>
</dbReference>
<dbReference type="PROSITE" id="PS52035">
    <property type="entry name" value="PEPTIDASE_M14"/>
    <property type="match status" value="1"/>
</dbReference>
<evidence type="ECO:0000256" key="8">
    <source>
        <dbReference type="PROSITE-ProRule" id="PRU01379"/>
    </source>
</evidence>
<dbReference type="GeneID" id="100375539"/>
<proteinExistence type="inferred from homology"/>
<evidence type="ECO:0000256" key="3">
    <source>
        <dbReference type="ARBA" id="ARBA00022645"/>
    </source>
</evidence>
<gene>
    <name evidence="12" type="primary">LOC100375539</name>
</gene>
<dbReference type="CDD" id="cd03858">
    <property type="entry name" value="M14_CP_N-E_like"/>
    <property type="match status" value="1"/>
</dbReference>
<dbReference type="PANTHER" id="PTHR11532:SF84">
    <property type="entry name" value="CARBOXYPEPTIDASE M"/>
    <property type="match status" value="1"/>
</dbReference>
<evidence type="ECO:0000256" key="2">
    <source>
        <dbReference type="ARBA" id="ARBA00005988"/>
    </source>
</evidence>
<dbReference type="Pfam" id="PF00246">
    <property type="entry name" value="Peptidase_M14"/>
    <property type="match status" value="1"/>
</dbReference>
<dbReference type="InterPro" id="IPR057247">
    <property type="entry name" value="CARBOXYPEPT_ZN_2"/>
</dbReference>
<keyword evidence="3" id="KW-0121">Carboxypeptidase</keyword>
<dbReference type="PRINTS" id="PR00765">
    <property type="entry name" value="CRBOXYPTASEA"/>
</dbReference>
<feature type="chain" id="PRO_5045349559" evidence="9">
    <location>
        <begin position="20"/>
        <end position="435"/>
    </location>
</feature>
<dbReference type="InterPro" id="IPR000834">
    <property type="entry name" value="Peptidase_M14"/>
</dbReference>
<dbReference type="SMART" id="SM00631">
    <property type="entry name" value="Zn_pept"/>
    <property type="match status" value="1"/>
</dbReference>
<keyword evidence="11" id="KW-1185">Reference proteome</keyword>
<name>A0ABM0MN36_SACKO</name>
<dbReference type="PROSITE" id="PS00132">
    <property type="entry name" value="CARBOXYPEPT_ZN_1"/>
    <property type="match status" value="1"/>
</dbReference>
<feature type="domain" description="Peptidase M14" evidence="10">
    <location>
        <begin position="26"/>
        <end position="323"/>
    </location>
</feature>
<comment type="cofactor">
    <cofactor evidence="1">
        <name>Zn(2+)</name>
        <dbReference type="ChEBI" id="CHEBI:29105"/>
    </cofactor>
</comment>
<evidence type="ECO:0000256" key="4">
    <source>
        <dbReference type="ARBA" id="ARBA00022723"/>
    </source>
</evidence>
<dbReference type="Proteomes" id="UP000694865">
    <property type="component" value="Unplaced"/>
</dbReference>
<dbReference type="SUPFAM" id="SSF53187">
    <property type="entry name" value="Zn-dependent exopeptidases"/>
    <property type="match status" value="1"/>
</dbReference>
<evidence type="ECO:0000256" key="1">
    <source>
        <dbReference type="ARBA" id="ARBA00001947"/>
    </source>
</evidence>
<reference evidence="12" key="1">
    <citation type="submission" date="2025-08" db="UniProtKB">
        <authorList>
            <consortium name="RefSeq"/>
        </authorList>
    </citation>
    <scope>IDENTIFICATION</scope>
    <source>
        <tissue evidence="12">Testes</tissue>
    </source>
</reference>
<organism evidence="11 12">
    <name type="scientific">Saccoglossus kowalevskii</name>
    <name type="common">Acorn worm</name>
    <dbReference type="NCBI Taxonomy" id="10224"/>
    <lineage>
        <taxon>Eukaryota</taxon>
        <taxon>Metazoa</taxon>
        <taxon>Hemichordata</taxon>
        <taxon>Enteropneusta</taxon>
        <taxon>Harrimaniidae</taxon>
        <taxon>Saccoglossus</taxon>
    </lineage>
</organism>
<evidence type="ECO:0000256" key="9">
    <source>
        <dbReference type="SAM" id="SignalP"/>
    </source>
</evidence>